<feature type="transmembrane region" description="Helical" evidence="2">
    <location>
        <begin position="32"/>
        <end position="52"/>
    </location>
</feature>
<dbReference type="EMBL" id="CYSD01000042">
    <property type="protein sequence ID" value="CUH81392.1"/>
    <property type="molecule type" value="Genomic_DNA"/>
</dbReference>
<accession>A0A0P1GZ16</accession>
<evidence type="ECO:0000313" key="4">
    <source>
        <dbReference type="Proteomes" id="UP000052022"/>
    </source>
</evidence>
<dbReference type="STRING" id="928856.SAMN04488049_102237"/>
<feature type="region of interest" description="Disordered" evidence="1">
    <location>
        <begin position="107"/>
        <end position="135"/>
    </location>
</feature>
<protein>
    <submittedName>
        <fullName evidence="3">Uncharacterized protein</fullName>
    </submittedName>
</protein>
<proteinExistence type="predicted"/>
<keyword evidence="4" id="KW-1185">Reference proteome</keyword>
<evidence type="ECO:0000313" key="3">
    <source>
        <dbReference type="EMBL" id="CUH81392.1"/>
    </source>
</evidence>
<keyword evidence="2" id="KW-0472">Membrane</keyword>
<keyword evidence="2" id="KW-1133">Transmembrane helix</keyword>
<feature type="compositionally biased region" description="Polar residues" evidence="1">
    <location>
        <begin position="122"/>
        <end position="135"/>
    </location>
</feature>
<dbReference type="Proteomes" id="UP000052022">
    <property type="component" value="Unassembled WGS sequence"/>
</dbReference>
<keyword evidence="2" id="KW-0812">Transmembrane</keyword>
<gene>
    <name evidence="3" type="ORF">TRM7557_03401</name>
</gene>
<evidence type="ECO:0000256" key="2">
    <source>
        <dbReference type="SAM" id="Phobius"/>
    </source>
</evidence>
<dbReference type="RefSeq" id="WP_074941815.1">
    <property type="nucleotide sequence ID" value="NZ_CYSD01000042.1"/>
</dbReference>
<dbReference type="AlphaFoldDB" id="A0A0P1GZ16"/>
<sequence length="135" mass="14776">MPIRNDGAGQRDERLALFVEKATYRRRRLMDIARLAPIMGALLFAVPLLWPADTSEPGEAVRTSAAMIYVFCVWTVLVGFGAAFSLAVRLWAVHWTHRSDAEALVGPVGQTSPLMGAEQRPKQSPEQTTSGGPLE</sequence>
<organism evidence="3 4">
    <name type="scientific">Tritonibacter multivorans</name>
    <dbReference type="NCBI Taxonomy" id="928856"/>
    <lineage>
        <taxon>Bacteria</taxon>
        <taxon>Pseudomonadati</taxon>
        <taxon>Pseudomonadota</taxon>
        <taxon>Alphaproteobacteria</taxon>
        <taxon>Rhodobacterales</taxon>
        <taxon>Paracoccaceae</taxon>
        <taxon>Tritonibacter</taxon>
    </lineage>
</organism>
<name>A0A0P1GZ16_9RHOB</name>
<reference evidence="3 4" key="1">
    <citation type="submission" date="2015-09" db="EMBL/GenBank/DDBJ databases">
        <authorList>
            <consortium name="Swine Surveillance"/>
        </authorList>
    </citation>
    <scope>NUCLEOTIDE SEQUENCE [LARGE SCALE GENOMIC DNA]</scope>
    <source>
        <strain evidence="3 4">CECT 7557</strain>
    </source>
</reference>
<evidence type="ECO:0000256" key="1">
    <source>
        <dbReference type="SAM" id="MobiDB-lite"/>
    </source>
</evidence>
<feature type="transmembrane region" description="Helical" evidence="2">
    <location>
        <begin position="64"/>
        <end position="88"/>
    </location>
</feature>